<name>A0A6G8R419_9VIRU</name>
<evidence type="ECO:0000256" key="1">
    <source>
        <dbReference type="SAM" id="Phobius"/>
    </source>
</evidence>
<organism evidence="2">
    <name type="scientific">Lactuca sativa CRESS virus</name>
    <dbReference type="NCBI Taxonomy" id="2709779"/>
    <lineage>
        <taxon>Viruses</taxon>
        <taxon>Monodnaviria</taxon>
        <taxon>Shotokuvirae</taxon>
        <taxon>Cressdnaviricota</taxon>
    </lineage>
</organism>
<reference evidence="2" key="1">
    <citation type="submission" date="2020-01" db="EMBL/GenBank/DDBJ databases">
        <title>Wild bird genome analysis.</title>
        <authorList>
            <person name="Shan T."/>
            <person name="Yang S."/>
            <person name="Zhang W."/>
        </authorList>
    </citation>
    <scope>NUCLEOTIDE SEQUENCE</scope>
    <source>
        <strain evidence="2">Pt151-unl-7</strain>
    </source>
</reference>
<protein>
    <submittedName>
        <fullName evidence="2">Capsid protein</fullName>
    </submittedName>
</protein>
<feature type="transmembrane region" description="Helical" evidence="1">
    <location>
        <begin position="58"/>
        <end position="75"/>
    </location>
</feature>
<keyword evidence="1" id="KW-0472">Membrane</keyword>
<keyword evidence="1" id="KW-0812">Transmembrane</keyword>
<proteinExistence type="predicted"/>
<sequence length="281" mass="30833">MRYIDIISYTATLGATVTNLFRANSIFDPDASGVGHQPLYHDQYQTLYDQYVVLGSKINVLIVQCLVLIMVQWLMSDSRRIRVEDGVGTEEINDCCTKMRYIDIISYTATLGATVTNLFRANSIFDPDASGVGHQPLYHDQYQTLYDQYVVLGSKITATFCSRTAGVNFIAGIVGDDDSTVTTTLTTKMEQNNSVSRACGPTTSGVEPNTLTCTFSPFEMFGVDAKDDGSASTQFGTNPSEEWYFGVYVQAMDGASTVVVDVKVEIEYTVKCSELKTPTAS</sequence>
<evidence type="ECO:0000313" key="2">
    <source>
        <dbReference type="EMBL" id="QIN94950.1"/>
    </source>
</evidence>
<accession>A0A6G8R419</accession>
<dbReference type="EMBL" id="MT067622">
    <property type="protein sequence ID" value="QIN94950.1"/>
    <property type="molecule type" value="Genomic_DNA"/>
</dbReference>
<keyword evidence="1" id="KW-1133">Transmembrane helix</keyword>